<organism evidence="4 5">
    <name type="scientific">Tetrapyrgos nigripes</name>
    <dbReference type="NCBI Taxonomy" id="182062"/>
    <lineage>
        <taxon>Eukaryota</taxon>
        <taxon>Fungi</taxon>
        <taxon>Dikarya</taxon>
        <taxon>Basidiomycota</taxon>
        <taxon>Agaricomycotina</taxon>
        <taxon>Agaricomycetes</taxon>
        <taxon>Agaricomycetidae</taxon>
        <taxon>Agaricales</taxon>
        <taxon>Marasmiineae</taxon>
        <taxon>Marasmiaceae</taxon>
        <taxon>Tetrapyrgos</taxon>
    </lineage>
</organism>
<dbReference type="SMART" id="SM00906">
    <property type="entry name" value="Fungal_trans"/>
    <property type="match status" value="1"/>
</dbReference>
<keyword evidence="1" id="KW-0539">Nucleus</keyword>
<name>A0A8H5FFU9_9AGAR</name>
<dbReference type="InterPro" id="IPR007219">
    <property type="entry name" value="XnlR_reg_dom"/>
</dbReference>
<dbReference type="PANTHER" id="PTHR47783">
    <property type="entry name" value="ZN(II)2CYS6 TRANSCRIPTION FACTOR (EUROFUNG)-RELATED"/>
    <property type="match status" value="1"/>
</dbReference>
<comment type="caution">
    <text evidence="4">The sequence shown here is derived from an EMBL/GenBank/DDBJ whole genome shotgun (WGS) entry which is preliminary data.</text>
</comment>
<dbReference type="GO" id="GO:0008270">
    <property type="term" value="F:zinc ion binding"/>
    <property type="evidence" value="ECO:0007669"/>
    <property type="project" value="InterPro"/>
</dbReference>
<dbReference type="PANTHER" id="PTHR47783:SF1">
    <property type="entry name" value="ZN(II)2CYS6 TRANSCRIPTION FACTOR (EUROFUNG)"/>
    <property type="match status" value="1"/>
</dbReference>
<evidence type="ECO:0000256" key="1">
    <source>
        <dbReference type="ARBA" id="ARBA00023242"/>
    </source>
</evidence>
<dbReference type="Pfam" id="PF04082">
    <property type="entry name" value="Fungal_trans"/>
    <property type="match status" value="1"/>
</dbReference>
<dbReference type="AlphaFoldDB" id="A0A8H5FFU9"/>
<sequence>MDERLETGTMSAFLLNCICALAARFHPLSASASSSSYGSFPPNFNSALSSESPPKACAPFITKAQELIIPLLHLPTYDSITGLLLLAWANYGMNSESGLWQYSGMAIRMAIDLGLHEVSEIYESPEHVVRSRMLFWSLFITDRIVAFSTGRPVSISEEIIEIPLHTTDFFFFSPFSRLIPDTPSATKRLRLPREIDGLMWKIWENQDLGWSIPRVRRCPRWEWAWGSRGREVNGTGTTGDGAAATGGTAAMSRGIDILAELQAQLVQYYAELPEAMRWTVDAFRCQEARGHGGVFLTLHLWANAVLALVYHPKLLINPSGTETPMTSGMDRSLKLSLASSRLISECLVFADLFASQSYLASPFVVQPIYVASLAFAYGVKLSMLGMHPDQQPLSIPAYSHQAPRTADLLLTSLARQNLSVFVRALQRMEHYWAGVSYVSNLLEVKTKGLIPGDTGLFEDDNENGKKRKNRLRTFISLPDKGLLRRFTDKNLPHNTAPPTETSLRMEIFKRHRSSASPGSAASTSSPANSTGTPSSSPNTQIQDHLEQNHAGDGTNHGQRLAPNTDSQIQGVQMQNNTYSLDDLLSMYSVHDMFVQPVQTPNSYEFQNLLGGEYTFTGSPLGLGPGNANGGMGYDMANVGLDAGTAQLGLGAVGANGTGAQRRLSDHNGLGGTSSMQI</sequence>
<gene>
    <name evidence="4" type="ORF">D9758_014788</name>
</gene>
<evidence type="ECO:0000259" key="3">
    <source>
        <dbReference type="SMART" id="SM00906"/>
    </source>
</evidence>
<proteinExistence type="predicted"/>
<feature type="region of interest" description="Disordered" evidence="2">
    <location>
        <begin position="510"/>
        <end position="541"/>
    </location>
</feature>
<dbReference type="Proteomes" id="UP000559256">
    <property type="component" value="Unassembled WGS sequence"/>
</dbReference>
<protein>
    <recommendedName>
        <fullName evidence="3">Xylanolytic transcriptional activator regulatory domain-containing protein</fullName>
    </recommendedName>
</protein>
<evidence type="ECO:0000313" key="5">
    <source>
        <dbReference type="Proteomes" id="UP000559256"/>
    </source>
</evidence>
<dbReference type="CDD" id="cd12148">
    <property type="entry name" value="fungal_TF_MHR"/>
    <property type="match status" value="1"/>
</dbReference>
<dbReference type="OrthoDB" id="2428527at2759"/>
<evidence type="ECO:0000256" key="2">
    <source>
        <dbReference type="SAM" id="MobiDB-lite"/>
    </source>
</evidence>
<dbReference type="EMBL" id="JAACJM010000238">
    <property type="protein sequence ID" value="KAF5335620.1"/>
    <property type="molecule type" value="Genomic_DNA"/>
</dbReference>
<feature type="domain" description="Xylanolytic transcriptional activator regulatory" evidence="3">
    <location>
        <begin position="99"/>
        <end position="169"/>
    </location>
</feature>
<dbReference type="GO" id="GO:0003677">
    <property type="term" value="F:DNA binding"/>
    <property type="evidence" value="ECO:0007669"/>
    <property type="project" value="InterPro"/>
</dbReference>
<reference evidence="4 5" key="1">
    <citation type="journal article" date="2020" name="ISME J.">
        <title>Uncovering the hidden diversity of litter-decomposition mechanisms in mushroom-forming fungi.</title>
        <authorList>
            <person name="Floudas D."/>
            <person name="Bentzer J."/>
            <person name="Ahren D."/>
            <person name="Johansson T."/>
            <person name="Persson P."/>
            <person name="Tunlid A."/>
        </authorList>
    </citation>
    <scope>NUCLEOTIDE SEQUENCE [LARGE SCALE GENOMIC DNA]</scope>
    <source>
        <strain evidence="4 5">CBS 291.85</strain>
    </source>
</reference>
<accession>A0A8H5FFU9</accession>
<dbReference type="GO" id="GO:0006351">
    <property type="term" value="P:DNA-templated transcription"/>
    <property type="evidence" value="ECO:0007669"/>
    <property type="project" value="InterPro"/>
</dbReference>
<feature type="compositionally biased region" description="Low complexity" evidence="2">
    <location>
        <begin position="514"/>
        <end position="539"/>
    </location>
</feature>
<evidence type="ECO:0000313" key="4">
    <source>
        <dbReference type="EMBL" id="KAF5335620.1"/>
    </source>
</evidence>
<keyword evidence="5" id="KW-1185">Reference proteome</keyword>